<feature type="compositionally biased region" description="Pro residues" evidence="1">
    <location>
        <begin position="164"/>
        <end position="176"/>
    </location>
</feature>
<sequence length="511" mass="52318">MPLITDRYDDGPAALPEGGPVVDPARDTRTGELVSLLRVPAPVDAGAAARELDRLQRFAHVHHPHLAEVLAVDLQADTLVVVCRSLEGELLTLHPQRTPLTVRAVQRMATDVLDALRALHQAGVVHGAVGERSLLLSPRAGVEDPGVLLLPVPASAGPADEPAPWAPVPPRPPAEPGPADDVGAAAAFFRALLHRVPKVGMEEAVLSASLAGFLERAAAGGRRDGDPEGAERAHGSPGGHGARDGHGARGSHRRARGRHVPAPGRLTPGPGLAPTGPSGGAVRSPHRHARPDAGRPVRSASRRRWRLAGLAVAAVTAAAVTALLLLPGGEDGRTTAGSAPTAATSSSVAPRSTSAAPQSPSPPPETIPGLIADLTARPDVAGPAGPLLLDGLQDLQSADQAVRQRAAVQVLDLLLSGQGLDPRYAAATRLALFRALAGLAPAPAATGPSCLAPAEGPPSLLEQGYARQVLERLASWQAEGFPAEESARLREMVGPVAVGEAHLVLVPCPTG</sequence>
<dbReference type="AlphaFoldDB" id="A0A2T0TX24"/>
<feature type="transmembrane region" description="Helical" evidence="2">
    <location>
        <begin position="305"/>
        <end position="326"/>
    </location>
</feature>
<keyword evidence="2" id="KW-0472">Membrane</keyword>
<protein>
    <recommendedName>
        <fullName evidence="5">Protein kinase domain-containing protein</fullName>
    </recommendedName>
</protein>
<dbReference type="InterPro" id="IPR011009">
    <property type="entry name" value="Kinase-like_dom_sf"/>
</dbReference>
<feature type="region of interest" description="Disordered" evidence="1">
    <location>
        <begin position="333"/>
        <end position="370"/>
    </location>
</feature>
<feature type="compositionally biased region" description="Basic and acidic residues" evidence="1">
    <location>
        <begin position="221"/>
        <end position="234"/>
    </location>
</feature>
<dbReference type="Gene3D" id="1.10.510.10">
    <property type="entry name" value="Transferase(Phosphotransferase) domain 1"/>
    <property type="match status" value="1"/>
</dbReference>
<feature type="compositionally biased region" description="Basic residues" evidence="1">
    <location>
        <begin position="249"/>
        <end position="259"/>
    </location>
</feature>
<evidence type="ECO:0000256" key="1">
    <source>
        <dbReference type="SAM" id="MobiDB-lite"/>
    </source>
</evidence>
<accession>A0A2T0TX24</accession>
<feature type="compositionally biased region" description="Low complexity" evidence="1">
    <location>
        <begin position="261"/>
        <end position="276"/>
    </location>
</feature>
<dbReference type="EMBL" id="PVTG01000004">
    <property type="protein sequence ID" value="PRY50256.1"/>
    <property type="molecule type" value="Genomic_DNA"/>
</dbReference>
<feature type="compositionally biased region" description="Low complexity" evidence="1">
    <location>
        <begin position="334"/>
        <end position="358"/>
    </location>
</feature>
<keyword evidence="2" id="KW-0812">Transmembrane</keyword>
<comment type="caution">
    <text evidence="3">The sequence shown here is derived from an EMBL/GenBank/DDBJ whole genome shotgun (WGS) entry which is preliminary data.</text>
</comment>
<organism evidence="3 4">
    <name type="scientific">Geodermatophilus tzadiensis</name>
    <dbReference type="NCBI Taxonomy" id="1137988"/>
    <lineage>
        <taxon>Bacteria</taxon>
        <taxon>Bacillati</taxon>
        <taxon>Actinomycetota</taxon>
        <taxon>Actinomycetes</taxon>
        <taxon>Geodermatophilales</taxon>
        <taxon>Geodermatophilaceae</taxon>
        <taxon>Geodermatophilus</taxon>
    </lineage>
</organism>
<proteinExistence type="predicted"/>
<evidence type="ECO:0000313" key="3">
    <source>
        <dbReference type="EMBL" id="PRY50256.1"/>
    </source>
</evidence>
<feature type="compositionally biased region" description="Basic and acidic residues" evidence="1">
    <location>
        <begin position="1"/>
        <end position="10"/>
    </location>
</feature>
<dbReference type="SUPFAM" id="SSF56112">
    <property type="entry name" value="Protein kinase-like (PK-like)"/>
    <property type="match status" value="1"/>
</dbReference>
<keyword evidence="4" id="KW-1185">Reference proteome</keyword>
<evidence type="ECO:0000313" key="4">
    <source>
        <dbReference type="Proteomes" id="UP000239210"/>
    </source>
</evidence>
<feature type="region of interest" description="Disordered" evidence="1">
    <location>
        <begin position="152"/>
        <end position="180"/>
    </location>
</feature>
<evidence type="ECO:0000256" key="2">
    <source>
        <dbReference type="SAM" id="Phobius"/>
    </source>
</evidence>
<feature type="region of interest" description="Disordered" evidence="1">
    <location>
        <begin position="1"/>
        <end position="26"/>
    </location>
</feature>
<gene>
    <name evidence="3" type="ORF">LY71_104293</name>
</gene>
<feature type="region of interest" description="Disordered" evidence="1">
    <location>
        <begin position="219"/>
        <end position="301"/>
    </location>
</feature>
<reference evidence="3 4" key="1">
    <citation type="submission" date="2018-03" db="EMBL/GenBank/DDBJ databases">
        <title>Genomic Encyclopedia of Archaeal and Bacterial Type Strains, Phase II (KMG-II): from individual species to whole genera.</title>
        <authorList>
            <person name="Goeker M."/>
        </authorList>
    </citation>
    <scope>NUCLEOTIDE SEQUENCE [LARGE SCALE GENOMIC DNA]</scope>
    <source>
        <strain evidence="3 4">DSM 45416</strain>
    </source>
</reference>
<keyword evidence="2" id="KW-1133">Transmembrane helix</keyword>
<dbReference type="Proteomes" id="UP000239210">
    <property type="component" value="Unassembled WGS sequence"/>
</dbReference>
<evidence type="ECO:0008006" key="5">
    <source>
        <dbReference type="Google" id="ProtNLM"/>
    </source>
</evidence>
<name>A0A2T0TX24_9ACTN</name>